<dbReference type="EMBL" id="CAJOBJ010303928">
    <property type="protein sequence ID" value="CAF5163206.1"/>
    <property type="molecule type" value="Genomic_DNA"/>
</dbReference>
<gene>
    <name evidence="1" type="ORF">GIL414_LOCUS65983</name>
    <name evidence="2" type="ORF">GIL414_LOCUS66048</name>
</gene>
<evidence type="ECO:0000313" key="1">
    <source>
        <dbReference type="EMBL" id="CAF5163206.1"/>
    </source>
</evidence>
<feature type="non-terminal residue" evidence="1">
    <location>
        <position position="32"/>
    </location>
</feature>
<proteinExistence type="predicted"/>
<evidence type="ECO:0000313" key="2">
    <source>
        <dbReference type="EMBL" id="CAF5163856.1"/>
    </source>
</evidence>
<dbReference type="AlphaFoldDB" id="A0A8S3GE19"/>
<accession>A0A8S3GE19</accession>
<name>A0A8S3GE19_9BILA</name>
<dbReference type="EMBL" id="CAJOBJ010305192">
    <property type="protein sequence ID" value="CAF5163856.1"/>
    <property type="molecule type" value="Genomic_DNA"/>
</dbReference>
<dbReference type="Proteomes" id="UP000681720">
    <property type="component" value="Unassembled WGS sequence"/>
</dbReference>
<evidence type="ECO:0000313" key="3">
    <source>
        <dbReference type="Proteomes" id="UP000681720"/>
    </source>
</evidence>
<comment type="caution">
    <text evidence="1">The sequence shown here is derived from an EMBL/GenBank/DDBJ whole genome shotgun (WGS) entry which is preliminary data.</text>
</comment>
<organism evidence="1 3">
    <name type="scientific">Rotaria magnacalcarata</name>
    <dbReference type="NCBI Taxonomy" id="392030"/>
    <lineage>
        <taxon>Eukaryota</taxon>
        <taxon>Metazoa</taxon>
        <taxon>Spiralia</taxon>
        <taxon>Gnathifera</taxon>
        <taxon>Rotifera</taxon>
        <taxon>Eurotatoria</taxon>
        <taxon>Bdelloidea</taxon>
        <taxon>Philodinida</taxon>
        <taxon>Philodinidae</taxon>
        <taxon>Rotaria</taxon>
    </lineage>
</organism>
<sequence>MDLFVQRFLLPQLKKEFLRKSIRSEYQSSSTA</sequence>
<reference evidence="1" key="1">
    <citation type="submission" date="2021-02" db="EMBL/GenBank/DDBJ databases">
        <authorList>
            <person name="Nowell W R."/>
        </authorList>
    </citation>
    <scope>NUCLEOTIDE SEQUENCE</scope>
</reference>
<protein>
    <submittedName>
        <fullName evidence="1">Uncharacterized protein</fullName>
    </submittedName>
</protein>